<dbReference type="Proteomes" id="UP001642360">
    <property type="component" value="Unassembled WGS sequence"/>
</dbReference>
<keyword evidence="3" id="KW-1185">Reference proteome</keyword>
<feature type="region of interest" description="Disordered" evidence="1">
    <location>
        <begin position="75"/>
        <end position="112"/>
    </location>
</feature>
<organism evidence="2 3">
    <name type="scientific">Ilex paraguariensis</name>
    <name type="common">yerba mate</name>
    <dbReference type="NCBI Taxonomy" id="185542"/>
    <lineage>
        <taxon>Eukaryota</taxon>
        <taxon>Viridiplantae</taxon>
        <taxon>Streptophyta</taxon>
        <taxon>Embryophyta</taxon>
        <taxon>Tracheophyta</taxon>
        <taxon>Spermatophyta</taxon>
        <taxon>Magnoliopsida</taxon>
        <taxon>eudicotyledons</taxon>
        <taxon>Gunneridae</taxon>
        <taxon>Pentapetalae</taxon>
        <taxon>asterids</taxon>
        <taxon>campanulids</taxon>
        <taxon>Aquifoliales</taxon>
        <taxon>Aquifoliaceae</taxon>
        <taxon>Ilex</taxon>
    </lineage>
</organism>
<sequence>MEECKKSGQIPAFGDWDTANDLPITQYFECPRQAGLIRFSGSDGCATRDRYAVDFIKPPLCSAAVPVPPQKRKQVKVCDVKEQPRKQPLSNTHKHFPKHSDKAGGGHITRKQTATTTTYNVKAVDEDLYKIPPELLYTSKRKKKLGFFSRCLVPDCMV</sequence>
<comment type="caution">
    <text evidence="2">The sequence shown here is derived from an EMBL/GenBank/DDBJ whole genome shotgun (WGS) entry which is preliminary data.</text>
</comment>
<reference evidence="2 3" key="1">
    <citation type="submission" date="2024-02" db="EMBL/GenBank/DDBJ databases">
        <authorList>
            <person name="Vignale AGUSTIN F."/>
            <person name="Sosa J E."/>
            <person name="Modenutti C."/>
        </authorList>
    </citation>
    <scope>NUCLEOTIDE SEQUENCE [LARGE SCALE GENOMIC DNA]</scope>
</reference>
<proteinExistence type="predicted"/>
<evidence type="ECO:0000313" key="2">
    <source>
        <dbReference type="EMBL" id="CAK9137742.1"/>
    </source>
</evidence>
<dbReference type="AlphaFoldDB" id="A0ABC8R6T1"/>
<evidence type="ECO:0000313" key="3">
    <source>
        <dbReference type="Proteomes" id="UP001642360"/>
    </source>
</evidence>
<feature type="compositionally biased region" description="Basic and acidic residues" evidence="1">
    <location>
        <begin position="76"/>
        <end position="85"/>
    </location>
</feature>
<dbReference type="PANTHER" id="PTHR33699">
    <property type="entry name" value="EXPRESSED PROTEIN"/>
    <property type="match status" value="1"/>
</dbReference>
<evidence type="ECO:0000256" key="1">
    <source>
        <dbReference type="SAM" id="MobiDB-lite"/>
    </source>
</evidence>
<dbReference type="PANTHER" id="PTHR33699:SF3">
    <property type="entry name" value="OS06G0347300 PROTEIN"/>
    <property type="match status" value="1"/>
</dbReference>
<accession>A0ABC8R6T1</accession>
<gene>
    <name evidence="2" type="ORF">ILEXP_LOCUS4787</name>
</gene>
<name>A0ABC8R6T1_9AQUA</name>
<dbReference type="EMBL" id="CAUOFW020000836">
    <property type="protein sequence ID" value="CAK9137742.1"/>
    <property type="molecule type" value="Genomic_DNA"/>
</dbReference>
<protein>
    <submittedName>
        <fullName evidence="2">Uncharacterized protein</fullName>
    </submittedName>
</protein>